<comment type="caution">
    <text evidence="3">The sequence shown here is derived from an EMBL/GenBank/DDBJ whole genome shotgun (WGS) entry which is preliminary data.</text>
</comment>
<evidence type="ECO:0000256" key="1">
    <source>
        <dbReference type="SAM" id="MobiDB-lite"/>
    </source>
</evidence>
<reference evidence="3 4" key="1">
    <citation type="journal article" date="2024" name="Nat. Commun.">
        <title>Phylogenomics reveals the evolutionary origins of lichenization in chlorophyte algae.</title>
        <authorList>
            <person name="Puginier C."/>
            <person name="Libourel C."/>
            <person name="Otte J."/>
            <person name="Skaloud P."/>
            <person name="Haon M."/>
            <person name="Grisel S."/>
            <person name="Petersen M."/>
            <person name="Berrin J.G."/>
            <person name="Delaux P.M."/>
            <person name="Dal Grande F."/>
            <person name="Keller J."/>
        </authorList>
    </citation>
    <scope>NUCLEOTIDE SEQUENCE [LARGE SCALE GENOMIC DNA]</scope>
    <source>
        <strain evidence="3 4">SAG 216-7</strain>
    </source>
</reference>
<evidence type="ECO:0000313" key="4">
    <source>
        <dbReference type="Proteomes" id="UP001491310"/>
    </source>
</evidence>
<dbReference type="EMBL" id="JALJOT010000003">
    <property type="protein sequence ID" value="KAK9916654.1"/>
    <property type="molecule type" value="Genomic_DNA"/>
</dbReference>
<sequence length="609" mass="65830">MCQHQKDAAGSISIISEKHEQLGASVCKSHKCSYSSPYWQAHYIKQVMDTVAAATMAECDNEVCHGNPESSTQPQELPCSLKAPLLSGLDTAVAGETIKVQEQAVVLKGGEQRPKHRRTASRAATIAVMQSQCLSFTILGALPRLEASVEQLPPTLLAGEVRKCMLKLCNTGTRPLRGIRAVYSSPDVFLPPDNADASVNPRQPVIGEGTRSRDERGQFDFHLAVFFEHEAPVEGMNYRVLRLSHSVDVLASLDLAASLAASRADLVTYLLRLSMHNLQGLQALTVRQVYCLSDSWRISRLGRRGENAILPPPSTSITPAIELAAASAATAYFRLHPHEASISGSASGEEWVRSVEGPLAHFHTERQRRLQLESEPEQQFPTRPSKAELQRAALEQQPEPSTSDTPEAKGPDIIVVWSLPGTDGSPRCIGAHHVYDLQEKENVPIRMTLRGEERLRHNFRGGGMCAAALQLDLRNCSDAAASLCIETGNGGPGKGDPVWRRTPELAPQSSTIAEGAAAVAPEPPSGSGGSLPVGANSGSEYMWCGSVRTLVPSLPAGQATSVTLRVAVMAPGVFEISDYIIRWAFPDVDKLQYSQPGPPIMLRVEEEQS</sequence>
<accession>A0ABR2YZ70</accession>
<organism evidence="3 4">
    <name type="scientific">Coccomyxa subellipsoidea</name>
    <dbReference type="NCBI Taxonomy" id="248742"/>
    <lineage>
        <taxon>Eukaryota</taxon>
        <taxon>Viridiplantae</taxon>
        <taxon>Chlorophyta</taxon>
        <taxon>core chlorophytes</taxon>
        <taxon>Trebouxiophyceae</taxon>
        <taxon>Trebouxiophyceae incertae sedis</taxon>
        <taxon>Coccomyxaceae</taxon>
        <taxon>Coccomyxa</taxon>
    </lineage>
</organism>
<evidence type="ECO:0000259" key="2">
    <source>
        <dbReference type="Pfam" id="PF24542"/>
    </source>
</evidence>
<protein>
    <recommendedName>
        <fullName evidence="2">TPPC8 C-terminal Ig-like domain-containing protein</fullName>
    </recommendedName>
</protein>
<name>A0ABR2YZ70_9CHLO</name>
<gene>
    <name evidence="3" type="ORF">WJX75_005408</name>
</gene>
<feature type="region of interest" description="Disordered" evidence="1">
    <location>
        <begin position="371"/>
        <end position="410"/>
    </location>
</feature>
<dbReference type="Proteomes" id="UP001491310">
    <property type="component" value="Unassembled WGS sequence"/>
</dbReference>
<dbReference type="InterPro" id="IPR057651">
    <property type="entry name" value="Ig_TPPC8_C"/>
</dbReference>
<dbReference type="PANTHER" id="PTHR12975:SF6">
    <property type="entry name" value="TRAFFICKING PROTEIN PARTICLE COMPLEX SUBUNIT 8"/>
    <property type="match status" value="1"/>
</dbReference>
<dbReference type="InterPro" id="IPR024420">
    <property type="entry name" value="TRAPP_III_complex_Trs85"/>
</dbReference>
<dbReference type="Pfam" id="PF24542">
    <property type="entry name" value="Ig_TPPC8_C"/>
    <property type="match status" value="1"/>
</dbReference>
<evidence type="ECO:0000313" key="3">
    <source>
        <dbReference type="EMBL" id="KAK9916654.1"/>
    </source>
</evidence>
<dbReference type="PANTHER" id="PTHR12975">
    <property type="entry name" value="TRANSPORT PROTEIN TRAPP"/>
    <property type="match status" value="1"/>
</dbReference>
<keyword evidence="4" id="KW-1185">Reference proteome</keyword>
<proteinExistence type="predicted"/>
<feature type="domain" description="TPPC8 C-terminal Ig-like" evidence="2">
    <location>
        <begin position="445"/>
        <end position="578"/>
    </location>
</feature>